<dbReference type="InterPro" id="IPR013529">
    <property type="entry name" value="Glyco_hydro_42_N"/>
</dbReference>
<evidence type="ECO:0000313" key="9">
    <source>
        <dbReference type="Proteomes" id="UP000673394"/>
    </source>
</evidence>
<evidence type="ECO:0000256" key="5">
    <source>
        <dbReference type="ARBA" id="ARBA00023295"/>
    </source>
</evidence>
<protein>
    <recommendedName>
        <fullName evidence="3">beta-galactosidase</fullName>
        <ecNumber evidence="3">3.2.1.23</ecNumber>
    </recommendedName>
</protein>
<dbReference type="InterPro" id="IPR003476">
    <property type="entry name" value="Glyco_hydro_42"/>
</dbReference>
<keyword evidence="5" id="KW-0326">Glycosidase</keyword>
<dbReference type="Pfam" id="PF02449">
    <property type="entry name" value="Glyco_hydro_42"/>
    <property type="match status" value="1"/>
</dbReference>
<name>A0ABS5CEN0_9BACL</name>
<dbReference type="Gene3D" id="3.40.50.880">
    <property type="match status" value="2"/>
</dbReference>
<evidence type="ECO:0000259" key="7">
    <source>
        <dbReference type="Pfam" id="PF08532"/>
    </source>
</evidence>
<proteinExistence type="inferred from homology"/>
<reference evidence="8 9" key="1">
    <citation type="submission" date="2021-04" db="EMBL/GenBank/DDBJ databases">
        <title>Paenibacillus sp. DLE-14 whole genome sequence.</title>
        <authorList>
            <person name="Ham Y.J."/>
        </authorList>
    </citation>
    <scope>NUCLEOTIDE SEQUENCE [LARGE SCALE GENOMIC DNA]</scope>
    <source>
        <strain evidence="8 9">DLE-14</strain>
    </source>
</reference>
<dbReference type="CDD" id="cd03143">
    <property type="entry name" value="A4_beta-galactosidase_middle_domain"/>
    <property type="match status" value="1"/>
</dbReference>
<evidence type="ECO:0000256" key="2">
    <source>
        <dbReference type="ARBA" id="ARBA00005940"/>
    </source>
</evidence>
<comment type="catalytic activity">
    <reaction evidence="1">
        <text>Hydrolysis of terminal non-reducing beta-D-galactose residues in beta-D-galactosides.</text>
        <dbReference type="EC" id="3.2.1.23"/>
    </reaction>
</comment>
<keyword evidence="9" id="KW-1185">Reference proteome</keyword>
<accession>A0ABS5CEN0</accession>
<dbReference type="InterPro" id="IPR029062">
    <property type="entry name" value="Class_I_gatase-like"/>
</dbReference>
<dbReference type="EMBL" id="JAGKSP010000005">
    <property type="protein sequence ID" value="MBP3963980.1"/>
    <property type="molecule type" value="Genomic_DNA"/>
</dbReference>
<feature type="domain" description="Beta-galactosidase trimerisation" evidence="7">
    <location>
        <begin position="883"/>
        <end position="1020"/>
    </location>
</feature>
<feature type="domain" description="Glycoside hydrolase family 42 N-terminal" evidence="6">
    <location>
        <begin position="613"/>
        <end position="727"/>
    </location>
</feature>
<dbReference type="Proteomes" id="UP000673394">
    <property type="component" value="Unassembled WGS sequence"/>
</dbReference>
<dbReference type="Pfam" id="PF08532">
    <property type="entry name" value="Glyco_hydro_42M"/>
    <property type="match status" value="1"/>
</dbReference>
<evidence type="ECO:0000256" key="1">
    <source>
        <dbReference type="ARBA" id="ARBA00001412"/>
    </source>
</evidence>
<evidence type="ECO:0000259" key="6">
    <source>
        <dbReference type="Pfam" id="PF02449"/>
    </source>
</evidence>
<evidence type="ECO:0000256" key="4">
    <source>
        <dbReference type="ARBA" id="ARBA00022801"/>
    </source>
</evidence>
<comment type="similarity">
    <text evidence="2">Belongs to the glycosyl hydrolase 42 family.</text>
</comment>
<evidence type="ECO:0000313" key="8">
    <source>
        <dbReference type="EMBL" id="MBP3963980.1"/>
    </source>
</evidence>
<keyword evidence="4" id="KW-0378">Hydrolase</keyword>
<organism evidence="8 9">
    <name type="scientific">Paenibacillus lignilyticus</name>
    <dbReference type="NCBI Taxonomy" id="1172615"/>
    <lineage>
        <taxon>Bacteria</taxon>
        <taxon>Bacillati</taxon>
        <taxon>Bacillota</taxon>
        <taxon>Bacilli</taxon>
        <taxon>Bacillales</taxon>
        <taxon>Paenibacillaceae</taxon>
        <taxon>Paenibacillus</taxon>
    </lineage>
</organism>
<dbReference type="Gene3D" id="3.20.20.80">
    <property type="entry name" value="Glycosidases"/>
    <property type="match status" value="1"/>
</dbReference>
<dbReference type="InterPro" id="IPR013738">
    <property type="entry name" value="Beta_galactosidase_Trimer"/>
</dbReference>
<evidence type="ECO:0000256" key="3">
    <source>
        <dbReference type="ARBA" id="ARBA00012756"/>
    </source>
</evidence>
<dbReference type="PANTHER" id="PTHR36447:SF1">
    <property type="entry name" value="BETA-GALACTOSIDASE GANA"/>
    <property type="match status" value="1"/>
</dbReference>
<dbReference type="PANTHER" id="PTHR36447">
    <property type="entry name" value="BETA-GALACTOSIDASE GANA"/>
    <property type="match status" value="1"/>
</dbReference>
<dbReference type="SUPFAM" id="SSF52317">
    <property type="entry name" value="Class I glutamine amidotransferase-like"/>
    <property type="match status" value="1"/>
</dbReference>
<gene>
    <name evidence="8" type="ORF">I8J30_14785</name>
</gene>
<sequence>MEKTYDITYETSFGGECPDRLTAYAGEKLKLFFVPSVKHGREIVEFIRRTGVSYETVTIDRAWDLNKWGIGDYYDIRASVDDQHIMFDNLEKVLTSEQHYDVLVIPAVNGWSNFTAASREAILRRVEAGAGLVLMRPFHGEDKPKSAELETLSPLANLFEEGFAVDNNAGEGYPKVRFDLLKSGRWTAAKSHFITSGIPLELLPCEELAYYPYQAAGDVLIEAEDGSPIAAVRSYGKGRVVAFGYYPRDILPQHKEFTGKESTYDAVIDRWAGAKSSCTFAYLESFYELVYRSVIWAAKRESGCLIEPPARNAQEWIIRTSGSLTPDHIRYSIKNAYDELIAEGNCEAGVLSLPEQLASGGEFRVELNAYAAESLVDFATFGLSQPLRAFIVEAALSHQSLKVGETLRLTLQLQGEPSELRVQIVDDYGNVLQQKVTAINGGSDSFTSEYRPTSMKSMHVTVQAEVRIGDHLVQRWTSEKIVVTPVHRQLEDFEVFTAPQNRGHGDFLGLIGERYHEIGITGLFPGSAKTLTMSGAEGLGVYWYHRGPYVERKEQYYRTKDKQYLVRTPCLNDPAFWEGLQHKITSKVSQFKHFGPIAYFANDEGSLTCYTDELDLCFCSYCLGEMREWLKLEYEGDIDLLNSSWGTAYSSWHEAYPLTREEAKRKASYAPWADHRRFMENTFIEAYRRIAAIVKGKDEDGVIRMSGCQASTAYSGYDYYRLHQHVGYFEAYGVGNQYEFHRSFAKPGTIIGGWFGYGVDGVTAKHGVWHGVYHGLTLCNLFWEFSLLNPDYSLSTSAKDLSVPFKEIREEGIGKLLLHVAERDHCGIAIHYSMASVRGTAIAADKARFQSNRQGWIDMLEDSGYQYSFVASQQIEAGELLSSPFKLLVLPYSIALSAAEAEAITCFVQQGGVIIGDIQTGLMDKHCTPLAQGQLDDLFGIERLSTEAEPFYNNDGFVPNADFPYFAPDESFQDARIAEFGIRSSEGHSAFRDDFMRKIAAVNVRQYGKGKAVYLNLALAEYSQLRRQAQGGTALRELIGNVIALSEASKPAELTQIDGKAVHAGCESFYYSNGNAAYAAVLRKLSDVQTLGHDGLAVGGGKKQEDEASLLRFHFANHAHVYDIRERRYLGYTDYAEFALAEGDTKLFSLLPCQVTDLGLTANREWRRGATEQISFALETDQDAEPEFASVISFHISGPGGTRDWLYSDNIRLERTNYVHEITVPCNARTGIWTVTAKDTATGMSAQIEVTIV</sequence>
<comment type="caution">
    <text evidence="8">The sequence shown here is derived from an EMBL/GenBank/DDBJ whole genome shotgun (WGS) entry which is preliminary data.</text>
</comment>
<dbReference type="EC" id="3.2.1.23" evidence="3"/>
<dbReference type="RefSeq" id="WP_210658892.1">
    <property type="nucleotide sequence ID" value="NZ_JAGKSP010000005.1"/>
</dbReference>